<proteinExistence type="predicted"/>
<protein>
    <submittedName>
        <fullName evidence="1">Uncharacterized protein</fullName>
    </submittedName>
</protein>
<organism evidence="1 2">
    <name type="scientific">Streptomyces venezuelae</name>
    <dbReference type="NCBI Taxonomy" id="54571"/>
    <lineage>
        <taxon>Bacteria</taxon>
        <taxon>Bacillati</taxon>
        <taxon>Actinomycetota</taxon>
        <taxon>Actinomycetes</taxon>
        <taxon>Kitasatosporales</taxon>
        <taxon>Streptomycetaceae</taxon>
        <taxon>Streptomyces</taxon>
    </lineage>
</organism>
<gene>
    <name evidence="1" type="ORF">DEJ48_22905</name>
</gene>
<evidence type="ECO:0000313" key="2">
    <source>
        <dbReference type="Proteomes" id="UP000322927"/>
    </source>
</evidence>
<dbReference type="Proteomes" id="UP000322927">
    <property type="component" value="Chromosome"/>
</dbReference>
<evidence type="ECO:0000313" key="1">
    <source>
        <dbReference type="EMBL" id="QES35883.1"/>
    </source>
</evidence>
<dbReference type="EMBL" id="CP029192">
    <property type="protein sequence ID" value="QES35883.1"/>
    <property type="molecule type" value="Genomic_DNA"/>
</dbReference>
<accession>A0A5P2C055</accession>
<name>A0A5P2C055_STRVZ</name>
<reference evidence="1 2" key="1">
    <citation type="submission" date="2018-05" db="EMBL/GenBank/DDBJ databases">
        <title>Streptomyces venezuelae.</title>
        <authorList>
            <person name="Kim W."/>
            <person name="Lee N."/>
            <person name="Cho B.-K."/>
        </authorList>
    </citation>
    <scope>NUCLEOTIDE SEQUENCE [LARGE SCALE GENOMIC DNA]</scope>
    <source>
        <strain evidence="1 2">ATCC 14584</strain>
    </source>
</reference>
<sequence length="112" mass="12110">MAGPVYIADAAGVALQQPTSAQLTEYVVVSQLSWRDWGGPTARATGKLGGPWCSPKCSDDPYDATLTLSGLEQQERMAYYRRATVEPKKPEDLPAAAVNVQFQGIRLSIPDI</sequence>
<dbReference type="AlphaFoldDB" id="A0A5P2C055"/>